<reference evidence="3" key="1">
    <citation type="submission" date="2016-06" db="UniProtKB">
        <authorList>
            <consortium name="WormBaseParasite"/>
        </authorList>
    </citation>
    <scope>IDENTIFICATION</scope>
</reference>
<dbReference type="SUPFAM" id="SSF56112">
    <property type="entry name" value="Protein kinase-like (PK-like)"/>
    <property type="match status" value="1"/>
</dbReference>
<dbReference type="WBParaSite" id="GPUH_0002542501-mRNA-1">
    <property type="protein sequence ID" value="GPUH_0002542501-mRNA-1"/>
    <property type="gene ID" value="GPUH_0002542501"/>
</dbReference>
<organism evidence="3">
    <name type="scientific">Gongylonema pulchrum</name>
    <dbReference type="NCBI Taxonomy" id="637853"/>
    <lineage>
        <taxon>Eukaryota</taxon>
        <taxon>Metazoa</taxon>
        <taxon>Ecdysozoa</taxon>
        <taxon>Nematoda</taxon>
        <taxon>Chromadorea</taxon>
        <taxon>Rhabditida</taxon>
        <taxon>Spirurina</taxon>
        <taxon>Spiruromorpha</taxon>
        <taxon>Spiruroidea</taxon>
        <taxon>Gongylonematidae</taxon>
        <taxon>Gongylonema</taxon>
    </lineage>
</organism>
<name>A0A183EWQ4_9BILA</name>
<gene>
    <name evidence="1" type="ORF">GPUH_LOCUS25396</name>
</gene>
<evidence type="ECO:0000313" key="1">
    <source>
        <dbReference type="EMBL" id="VDN44151.1"/>
    </source>
</evidence>
<dbReference type="Gene3D" id="3.30.200.20">
    <property type="entry name" value="Phosphorylase Kinase, domain 1"/>
    <property type="match status" value="1"/>
</dbReference>
<proteinExistence type="predicted"/>
<dbReference type="AlphaFoldDB" id="A0A183EWQ4"/>
<evidence type="ECO:0000313" key="2">
    <source>
        <dbReference type="Proteomes" id="UP000271098"/>
    </source>
</evidence>
<dbReference type="EMBL" id="UYRT01104997">
    <property type="protein sequence ID" value="VDN44151.1"/>
    <property type="molecule type" value="Genomic_DNA"/>
</dbReference>
<protein>
    <submittedName>
        <fullName evidence="3">Protein kinase domain-containing protein</fullName>
    </submittedName>
</protein>
<keyword evidence="2" id="KW-1185">Reference proteome</keyword>
<dbReference type="Proteomes" id="UP000271098">
    <property type="component" value="Unassembled WGS sequence"/>
</dbReference>
<dbReference type="InterPro" id="IPR011009">
    <property type="entry name" value="Kinase-like_dom_sf"/>
</dbReference>
<reference evidence="1 2" key="2">
    <citation type="submission" date="2018-11" db="EMBL/GenBank/DDBJ databases">
        <authorList>
            <consortium name="Pathogen Informatics"/>
        </authorList>
    </citation>
    <scope>NUCLEOTIDE SEQUENCE [LARGE SCALE GENOMIC DNA]</scope>
</reference>
<evidence type="ECO:0000313" key="3">
    <source>
        <dbReference type="WBParaSite" id="GPUH_0002542501-mRNA-1"/>
    </source>
</evidence>
<accession>A0A183EWQ4</accession>
<sequence length="46" mass="5573">MQLLRKQQRWDDVEREICILRALQHRNIVAYHAAVKTADQRILIMQ</sequence>